<name>A0A1E7YYW9_9GAMM</name>
<feature type="non-terminal residue" evidence="1">
    <location>
        <position position="62"/>
    </location>
</feature>
<dbReference type="OrthoDB" id="6524207at2"/>
<reference evidence="1 2" key="1">
    <citation type="submission" date="2016-07" db="EMBL/GenBank/DDBJ databases">
        <authorList>
            <person name="Yuval B."/>
        </authorList>
    </citation>
    <scope>NUCLEOTIDE SEQUENCE [LARGE SCALE GENOMIC DNA]</scope>
    <source>
        <strain evidence="1 2">IL</strain>
    </source>
</reference>
<accession>A0A1E7YYW9</accession>
<proteinExistence type="predicted"/>
<evidence type="ECO:0000313" key="1">
    <source>
        <dbReference type="EMBL" id="OFC61565.1"/>
    </source>
</evidence>
<dbReference type="Proteomes" id="UP000243534">
    <property type="component" value="Unassembled WGS sequence"/>
</dbReference>
<evidence type="ECO:0000313" key="2">
    <source>
        <dbReference type="Proteomes" id="UP000243534"/>
    </source>
</evidence>
<organism evidence="1 2">
    <name type="scientific">Candidatus Erwinia dacicola</name>
    <dbReference type="NCBI Taxonomy" id="252393"/>
    <lineage>
        <taxon>Bacteria</taxon>
        <taxon>Pseudomonadati</taxon>
        <taxon>Pseudomonadota</taxon>
        <taxon>Gammaproteobacteria</taxon>
        <taxon>Enterobacterales</taxon>
        <taxon>Erwiniaceae</taxon>
        <taxon>Erwinia</taxon>
    </lineage>
</organism>
<dbReference type="Pfam" id="PF05696">
    <property type="entry name" value="DUF826"/>
    <property type="match status" value="1"/>
</dbReference>
<sequence>MRLSLWVFSLFNRNSNEEIKMAEIKDIVNDDLVKKALLSEQVKEAVKTQIKTDLDDQIDGAV</sequence>
<dbReference type="EMBL" id="MAYS01000376">
    <property type="protein sequence ID" value="OFC61565.1"/>
    <property type="molecule type" value="Genomic_DNA"/>
</dbReference>
<dbReference type="RefSeq" id="WP_070135338.1">
    <property type="nucleotide sequence ID" value="NZ_MAYS01000376.1"/>
</dbReference>
<protein>
    <recommendedName>
        <fullName evidence="3">DUF826 domain-containing protein</fullName>
    </recommendedName>
</protein>
<dbReference type="AlphaFoldDB" id="A0A1E7YYW9"/>
<dbReference type="InterPro" id="IPR008544">
    <property type="entry name" value="DUF826"/>
</dbReference>
<gene>
    <name evidence="1" type="ORF">BBW68_12360</name>
</gene>
<comment type="caution">
    <text evidence="1">The sequence shown here is derived from an EMBL/GenBank/DDBJ whole genome shotgun (WGS) entry which is preliminary data.</text>
</comment>
<evidence type="ECO:0008006" key="3">
    <source>
        <dbReference type="Google" id="ProtNLM"/>
    </source>
</evidence>